<protein>
    <submittedName>
        <fullName evidence="2">Putative GTP-binding protein Parf</fullName>
    </submittedName>
</protein>
<keyword evidence="3" id="KW-1185">Reference proteome</keyword>
<evidence type="ECO:0000313" key="3">
    <source>
        <dbReference type="Proteomes" id="UP000008909"/>
    </source>
</evidence>
<dbReference type="SMART" id="SM00175">
    <property type="entry name" value="RAB"/>
    <property type="match status" value="1"/>
</dbReference>
<dbReference type="PROSITE" id="PS51419">
    <property type="entry name" value="RAB"/>
    <property type="match status" value="1"/>
</dbReference>
<dbReference type="GO" id="GO:0005829">
    <property type="term" value="C:cytosol"/>
    <property type="evidence" value="ECO:0007669"/>
    <property type="project" value="TreeGrafter"/>
</dbReference>
<feature type="compositionally biased region" description="Basic and acidic residues" evidence="1">
    <location>
        <begin position="498"/>
        <end position="510"/>
    </location>
</feature>
<gene>
    <name evidence="2" type="ORF">CLF_111005</name>
</gene>
<dbReference type="Proteomes" id="UP000008909">
    <property type="component" value="Unassembled WGS sequence"/>
</dbReference>
<reference key="2">
    <citation type="submission" date="2011-10" db="EMBL/GenBank/DDBJ databases">
        <title>The genome and transcriptome sequence of Clonorchis sinensis provide insights into the carcinogenic liver fluke.</title>
        <authorList>
            <person name="Wang X."/>
            <person name="Huang Y."/>
            <person name="Chen W."/>
            <person name="Liu H."/>
            <person name="Guo L."/>
            <person name="Chen Y."/>
            <person name="Luo F."/>
            <person name="Zhou W."/>
            <person name="Sun J."/>
            <person name="Mao Q."/>
            <person name="Liang P."/>
            <person name="Zhou C."/>
            <person name="Tian Y."/>
            <person name="Men J."/>
            <person name="Lv X."/>
            <person name="Huang L."/>
            <person name="Zhou J."/>
            <person name="Hu Y."/>
            <person name="Li R."/>
            <person name="Zhang F."/>
            <person name="Lei H."/>
            <person name="Li X."/>
            <person name="Hu X."/>
            <person name="Liang C."/>
            <person name="Xu J."/>
            <person name="Wu Z."/>
            <person name="Yu X."/>
        </authorList>
    </citation>
    <scope>NUCLEOTIDE SEQUENCE</scope>
    <source>
        <strain>Henan</strain>
    </source>
</reference>
<dbReference type="SUPFAM" id="SSF52540">
    <property type="entry name" value="P-loop containing nucleoside triphosphate hydrolases"/>
    <property type="match status" value="1"/>
</dbReference>
<dbReference type="AlphaFoldDB" id="G7YU65"/>
<dbReference type="Gene3D" id="3.40.50.300">
    <property type="entry name" value="P-loop containing nucleotide triphosphate hydrolases"/>
    <property type="match status" value="1"/>
</dbReference>
<evidence type="ECO:0000256" key="1">
    <source>
        <dbReference type="SAM" id="MobiDB-lite"/>
    </source>
</evidence>
<proteinExistence type="predicted"/>
<dbReference type="GO" id="GO:0005525">
    <property type="term" value="F:GTP binding"/>
    <property type="evidence" value="ECO:0007669"/>
    <property type="project" value="InterPro"/>
</dbReference>
<dbReference type="PANTHER" id="PTHR14932:SF1">
    <property type="entry name" value="RAB-LIKE PROTEIN 6"/>
    <property type="match status" value="1"/>
</dbReference>
<dbReference type="GO" id="GO:0005634">
    <property type="term" value="C:nucleus"/>
    <property type="evidence" value="ECO:0007669"/>
    <property type="project" value="TreeGrafter"/>
</dbReference>
<feature type="compositionally biased region" description="Polar residues" evidence="1">
    <location>
        <begin position="453"/>
        <end position="483"/>
    </location>
</feature>
<accession>G7YU65</accession>
<reference evidence="2" key="1">
    <citation type="journal article" date="2011" name="Genome Biol.">
        <title>The draft genome of the carcinogenic human liver fluke Clonorchis sinensis.</title>
        <authorList>
            <person name="Wang X."/>
            <person name="Chen W."/>
            <person name="Huang Y."/>
            <person name="Sun J."/>
            <person name="Men J."/>
            <person name="Liu H."/>
            <person name="Luo F."/>
            <person name="Guo L."/>
            <person name="Lv X."/>
            <person name="Deng C."/>
            <person name="Zhou C."/>
            <person name="Fan Y."/>
            <person name="Li X."/>
            <person name="Huang L."/>
            <person name="Hu Y."/>
            <person name="Liang C."/>
            <person name="Hu X."/>
            <person name="Xu J."/>
            <person name="Yu X."/>
        </authorList>
    </citation>
    <scope>NUCLEOTIDE SEQUENCE [LARGE SCALE GENOMIC DNA]</scope>
    <source>
        <strain evidence="2">Henan</strain>
    </source>
</reference>
<feature type="region of interest" description="Disordered" evidence="1">
    <location>
        <begin position="439"/>
        <end position="553"/>
    </location>
</feature>
<dbReference type="Pfam" id="PF08477">
    <property type="entry name" value="Roc"/>
    <property type="match status" value="1"/>
</dbReference>
<sequence length="607" mass="66803">MSVFKKLLGLDTQHHDAVESRSDVQPLGPLLQQKFSRGVNYNMKIVIRGDRTSGKTALFNRIKGGEFTETYVATNEIQVASVNWNYKNSGDIIKVEVWDVVDKGKPRPSSQGLKLSNSPQSQKMEPCLDASFLDVYKGTHGVIIVMDMTKSWTFTYVRRELPRVPPHLPVLVVASHRDMGDKRTVTENQVRAFLEEEAEGRAAPGEFPVSKSLKRAFRVQYCEASMLNGFGLRYVHKFFSLPFLCLQHTVLRQQLARNEMETSHVVAELETDGNAICTNQSAYEAYVQARREKQRVVLTHCSLPESPITASSNTTVPVCTARGVSVQATALLHQATSDVRRGPTSSTDTAVQHTANTPNRCSTKTTSCETASEDIEAFIMVGDTRAVHSNAARQCGPQPNANPVILDFQEEVDPRDVICSPPVASLSCSDSMEFLEEYDDREHREPVTDVEQMRSSQLQCDSSTSKLAASSRLTSQAVQNSLPVSRKPASLMVQSGGDKPEGGQTDERYPGEISGHKRLANPVNGDDTDLVHVSSGEDDKSANDSPVLPSRRVFGLTKPPTNLTDVTISHQIDVFEDKASTAMQAVLQSVVNSTEDADALERFLAES</sequence>
<dbReference type="PANTHER" id="PTHR14932">
    <property type="entry name" value="RAS GTPASE-RELATED"/>
    <property type="match status" value="1"/>
</dbReference>
<dbReference type="InterPro" id="IPR027417">
    <property type="entry name" value="P-loop_NTPase"/>
</dbReference>
<organism evidence="2 3">
    <name type="scientific">Clonorchis sinensis</name>
    <name type="common">Chinese liver fluke</name>
    <dbReference type="NCBI Taxonomy" id="79923"/>
    <lineage>
        <taxon>Eukaryota</taxon>
        <taxon>Metazoa</taxon>
        <taxon>Spiralia</taxon>
        <taxon>Lophotrochozoa</taxon>
        <taxon>Platyhelminthes</taxon>
        <taxon>Trematoda</taxon>
        <taxon>Digenea</taxon>
        <taxon>Opisthorchiida</taxon>
        <taxon>Opisthorchiata</taxon>
        <taxon>Opisthorchiidae</taxon>
        <taxon>Clonorchis</taxon>
    </lineage>
</organism>
<feature type="region of interest" description="Disordered" evidence="1">
    <location>
        <begin position="335"/>
        <end position="359"/>
    </location>
</feature>
<name>G7YU65_CLOSI</name>
<dbReference type="InterPro" id="IPR040385">
    <property type="entry name" value="RABL6"/>
</dbReference>
<feature type="compositionally biased region" description="Polar residues" evidence="1">
    <location>
        <begin position="343"/>
        <end position="359"/>
    </location>
</feature>
<dbReference type="EMBL" id="DF144274">
    <property type="protein sequence ID" value="GAA56495.1"/>
    <property type="molecule type" value="Genomic_DNA"/>
</dbReference>
<evidence type="ECO:0000313" key="2">
    <source>
        <dbReference type="EMBL" id="GAA56495.1"/>
    </source>
</evidence>